<name>I9B0K6_BACFG</name>
<evidence type="ECO:0000313" key="1">
    <source>
        <dbReference type="EMBL" id="EIY93405.1"/>
    </source>
</evidence>
<sequence>MIVLSKDFGYVLNLLERFGLNCSFLIKSISLCVERDIFQFIMNGFFLLKRPFIWLARFRHRCGYGVHSPFAFDLITNVIYERTPYYAYSSLEAEQKRMSANSGRKWKHESKKVNRLLFRLVNYIQPDTIVDAGTLSASSLYLQAGHAKADYVGASDLSELFLEKDTPVDFLYLHHYRNEEFVEQVFDLCASRTTGRGLFVIEGIRYTKKMKALWKKIQQDDRTGITFDLYDLGIVFFDRTKIKQHYLVNF</sequence>
<protein>
    <submittedName>
        <fullName evidence="1">Uncharacterized protein</fullName>
    </submittedName>
</protein>
<dbReference type="HOGENOM" id="CLU_083598_1_0_10"/>
<dbReference type="Proteomes" id="UP000003917">
    <property type="component" value="Unassembled WGS sequence"/>
</dbReference>
<accession>I9B0K6</accession>
<gene>
    <name evidence="1" type="ORF">HMPREF1080_03458</name>
</gene>
<dbReference type="EMBL" id="AGXP01000036">
    <property type="protein sequence ID" value="EIY93405.1"/>
    <property type="molecule type" value="Genomic_DNA"/>
</dbReference>
<dbReference type="PATRIC" id="fig|997881.3.peg.3649"/>
<reference evidence="1 2" key="1">
    <citation type="submission" date="2012-02" db="EMBL/GenBank/DDBJ databases">
        <title>The Genome Sequence of Bacteroides fragilis CL05T12C13.</title>
        <authorList>
            <consortium name="The Broad Institute Genome Sequencing Platform"/>
            <person name="Earl A."/>
            <person name="Ward D."/>
            <person name="Feldgarden M."/>
            <person name="Gevers D."/>
            <person name="Zitomersky N.L."/>
            <person name="Coyne M.J."/>
            <person name="Comstock L.E."/>
            <person name="Young S.K."/>
            <person name="Zeng Q."/>
            <person name="Gargeya S."/>
            <person name="Fitzgerald M."/>
            <person name="Haas B."/>
            <person name="Abouelleil A."/>
            <person name="Alvarado L."/>
            <person name="Arachchi H.M."/>
            <person name="Berlin A."/>
            <person name="Chapman S.B."/>
            <person name="Gearin G."/>
            <person name="Goldberg J."/>
            <person name="Griggs A."/>
            <person name="Gujja S."/>
            <person name="Hansen M."/>
            <person name="Heiman D."/>
            <person name="Howarth C."/>
            <person name="Larimer J."/>
            <person name="Lui A."/>
            <person name="MacDonald P.J.P."/>
            <person name="McCowen C."/>
            <person name="Montmayeur A."/>
            <person name="Murphy C."/>
            <person name="Neiman D."/>
            <person name="Pearson M."/>
            <person name="Priest M."/>
            <person name="Roberts A."/>
            <person name="Saif S."/>
            <person name="Shea T."/>
            <person name="Sisk P."/>
            <person name="Stolte C."/>
            <person name="Sykes S."/>
            <person name="Wortman J."/>
            <person name="Nusbaum C."/>
            <person name="Birren B."/>
        </authorList>
    </citation>
    <scope>NUCLEOTIDE SEQUENCE [LARGE SCALE GENOMIC DNA]</scope>
    <source>
        <strain evidence="1 2">CL05T12C13</strain>
    </source>
</reference>
<evidence type="ECO:0000313" key="2">
    <source>
        <dbReference type="Proteomes" id="UP000003917"/>
    </source>
</evidence>
<comment type="caution">
    <text evidence="1">The sequence shown here is derived from an EMBL/GenBank/DDBJ whole genome shotgun (WGS) entry which is preliminary data.</text>
</comment>
<dbReference type="AlphaFoldDB" id="I9B0K6"/>
<proteinExistence type="predicted"/>
<organism evidence="1 2">
    <name type="scientific">Bacteroides fragilis CL05T12C13</name>
    <dbReference type="NCBI Taxonomy" id="997881"/>
    <lineage>
        <taxon>Bacteria</taxon>
        <taxon>Pseudomonadati</taxon>
        <taxon>Bacteroidota</taxon>
        <taxon>Bacteroidia</taxon>
        <taxon>Bacteroidales</taxon>
        <taxon>Bacteroidaceae</taxon>
        <taxon>Bacteroides</taxon>
    </lineage>
</organism>